<proteinExistence type="predicted"/>
<name>G0A909_COLFT</name>
<evidence type="ECO:0000259" key="1">
    <source>
        <dbReference type="PROSITE" id="PS50987"/>
    </source>
</evidence>
<dbReference type="SUPFAM" id="SSF46785">
    <property type="entry name" value="Winged helix' DNA-binding domain"/>
    <property type="match status" value="1"/>
</dbReference>
<dbReference type="InterPro" id="IPR036390">
    <property type="entry name" value="WH_DNA-bd_sf"/>
</dbReference>
<dbReference type="Proteomes" id="UP000008392">
    <property type="component" value="Chromosome"/>
</dbReference>
<evidence type="ECO:0000313" key="3">
    <source>
        <dbReference type="Proteomes" id="UP000008392"/>
    </source>
</evidence>
<dbReference type="InterPro" id="IPR001845">
    <property type="entry name" value="HTH_ArsR_DNA-bd_dom"/>
</dbReference>
<dbReference type="PANTHER" id="PTHR39168">
    <property type="entry name" value="TRANSCRIPTIONAL REGULATOR-RELATED"/>
    <property type="match status" value="1"/>
</dbReference>
<reference evidence="2 3" key="4">
    <citation type="journal article" date="2010" name="Environ. Microbiol.">
        <title>The bacterial genus Collimonas: mycophagy, weathering and other adaptive solutions to life in oligotrophic soil environments.</title>
        <authorList>
            <person name="Leveau J.H."/>
            <person name="Uroz S."/>
            <person name="de Boer W."/>
        </authorList>
    </citation>
    <scope>NUCLEOTIDE SEQUENCE [LARGE SCALE GENOMIC DNA]</scope>
    <source>
        <strain evidence="2 3">Ter331</strain>
    </source>
</reference>
<dbReference type="GO" id="GO:0003677">
    <property type="term" value="F:DNA binding"/>
    <property type="evidence" value="ECO:0007669"/>
    <property type="project" value="TreeGrafter"/>
</dbReference>
<keyword evidence="3" id="KW-1185">Reference proteome</keyword>
<dbReference type="GO" id="GO:0032791">
    <property type="term" value="F:lead ion binding"/>
    <property type="evidence" value="ECO:0007669"/>
    <property type="project" value="TreeGrafter"/>
</dbReference>
<reference evidence="2 3" key="1">
    <citation type="journal article" date="2004" name="Environ. Microbiol.">
        <title>Phylogeny-function analysis of (meta)genomic libraries: screening for expression of ribosomal RNA genes by large-insert library fluorescent in situ hybridization (LIL-FISH).</title>
        <authorList>
            <person name="Leveau J.H."/>
            <person name="Gerards S."/>
            <person name="de Boer W."/>
            <person name="van Veen J.A."/>
        </authorList>
    </citation>
    <scope>NUCLEOTIDE SEQUENCE [LARGE SCALE GENOMIC DNA]</scope>
    <source>
        <strain evidence="2 3">Ter331</strain>
    </source>
</reference>
<dbReference type="InterPro" id="IPR036388">
    <property type="entry name" value="WH-like_DNA-bd_sf"/>
</dbReference>
<dbReference type="Gene3D" id="1.10.10.10">
    <property type="entry name" value="Winged helix-like DNA-binding domain superfamily/Winged helix DNA-binding domain"/>
    <property type="match status" value="1"/>
</dbReference>
<reference evidence="2 3" key="5">
    <citation type="journal article" date="2011" name="ISME J.">
        <title>Dual transcriptional profiling of a bacterial/fungal confrontation: Collimonas fungivorans versus Aspergillus niger.</title>
        <authorList>
            <person name="Mela F."/>
            <person name="Fritsche K."/>
            <person name="de Boer W."/>
            <person name="van Veen J.A."/>
            <person name="de Graaff L.H."/>
            <person name="van den Berg M."/>
            <person name="Leveau J.H."/>
        </authorList>
    </citation>
    <scope>NUCLEOTIDE SEQUENCE [LARGE SCALE GENOMIC DNA]</scope>
    <source>
        <strain evidence="2 3">Ter331</strain>
    </source>
</reference>
<dbReference type="PROSITE" id="PS50987">
    <property type="entry name" value="HTH_ARSR_2"/>
    <property type="match status" value="1"/>
</dbReference>
<dbReference type="HOGENOM" id="CLU_077964_0_1_4"/>
<dbReference type="Pfam" id="PF12840">
    <property type="entry name" value="HTH_20"/>
    <property type="match status" value="1"/>
</dbReference>
<reference evidence="3" key="6">
    <citation type="submission" date="2011-05" db="EMBL/GenBank/DDBJ databases">
        <title>Complete sequence of Collimonas fungivorans Ter331.</title>
        <authorList>
            <person name="Leveau J.H."/>
        </authorList>
    </citation>
    <scope>NUCLEOTIDE SEQUENCE [LARGE SCALE GENOMIC DNA]</scope>
    <source>
        <strain evidence="3">Ter331</strain>
    </source>
</reference>
<dbReference type="GO" id="GO:0003700">
    <property type="term" value="F:DNA-binding transcription factor activity"/>
    <property type="evidence" value="ECO:0007669"/>
    <property type="project" value="InterPro"/>
</dbReference>
<dbReference type="GO" id="GO:0097063">
    <property type="term" value="F:cadmium ion sensor activity"/>
    <property type="evidence" value="ECO:0007669"/>
    <property type="project" value="TreeGrafter"/>
</dbReference>
<dbReference type="InterPro" id="IPR052543">
    <property type="entry name" value="HTH_Metal-responsive_Reg"/>
</dbReference>
<dbReference type="GO" id="GO:0010288">
    <property type="term" value="P:response to lead ion"/>
    <property type="evidence" value="ECO:0007669"/>
    <property type="project" value="TreeGrafter"/>
</dbReference>
<dbReference type="AlphaFoldDB" id="G0A909"/>
<dbReference type="GO" id="GO:0046686">
    <property type="term" value="P:response to cadmium ion"/>
    <property type="evidence" value="ECO:0007669"/>
    <property type="project" value="TreeGrafter"/>
</dbReference>
<protein>
    <submittedName>
        <fullName evidence="2">Transcriptional regulator, ArsR family</fullName>
    </submittedName>
</protein>
<dbReference type="SMART" id="SM00418">
    <property type="entry name" value="HTH_ARSR"/>
    <property type="match status" value="1"/>
</dbReference>
<dbReference type="InterPro" id="IPR011991">
    <property type="entry name" value="ArsR-like_HTH"/>
</dbReference>
<gene>
    <name evidence="2" type="primary">ydfF</name>
    <name evidence="2" type="ordered locus">CFU_2288</name>
</gene>
<dbReference type="CDD" id="cd00090">
    <property type="entry name" value="HTH_ARSR"/>
    <property type="match status" value="1"/>
</dbReference>
<dbReference type="KEGG" id="cfu:CFU_2288"/>
<feature type="domain" description="HTH arsR-type" evidence="1">
    <location>
        <begin position="51"/>
        <end position="146"/>
    </location>
</feature>
<evidence type="ECO:0000313" key="2">
    <source>
        <dbReference type="EMBL" id="AEK62115.1"/>
    </source>
</evidence>
<dbReference type="eggNOG" id="COG0640">
    <property type="taxonomic scope" value="Bacteria"/>
</dbReference>
<dbReference type="EMBL" id="CP002745">
    <property type="protein sequence ID" value="AEK62115.1"/>
    <property type="molecule type" value="Genomic_DNA"/>
</dbReference>
<organism evidence="2 3">
    <name type="scientific">Collimonas fungivorans (strain Ter331)</name>
    <dbReference type="NCBI Taxonomy" id="1005048"/>
    <lineage>
        <taxon>Bacteria</taxon>
        <taxon>Pseudomonadati</taxon>
        <taxon>Pseudomonadota</taxon>
        <taxon>Betaproteobacteria</taxon>
        <taxon>Burkholderiales</taxon>
        <taxon>Oxalobacteraceae</taxon>
        <taxon>Collimonas</taxon>
    </lineage>
</organism>
<dbReference type="STRING" id="1005048.CFU_2288"/>
<reference evidence="2 3" key="3">
    <citation type="journal article" date="2008" name="FEMS Microbiol. Ecol.">
        <title>Identification and characterization of genes underlying chitinolysis in Collimonas fungivorans Ter331.</title>
        <authorList>
            <person name="Fritsche K."/>
            <person name="de Boer W."/>
            <person name="Gerards S."/>
            <person name="van den Berg M."/>
            <person name="van Veen J.A."/>
            <person name="Leveau J.H."/>
        </authorList>
    </citation>
    <scope>NUCLEOTIDE SEQUENCE [LARGE SCALE GENOMIC DNA]</scope>
    <source>
        <strain evidence="2 3">Ter331</strain>
    </source>
</reference>
<reference evidence="2 3" key="2">
    <citation type="journal article" date="2006" name="J. Microbiol. Methods">
        <title>Genomic flank-sequencing of plasposon insertion sites for rapid identification of functional genes.</title>
        <authorList>
            <person name="Leveau J.H."/>
            <person name="Gerards S."/>
            <person name="Fritsche K."/>
            <person name="Zondag G."/>
            <person name="van Veen J.A."/>
        </authorList>
    </citation>
    <scope>NUCLEOTIDE SEQUENCE [LARGE SCALE GENOMIC DNA]</scope>
    <source>
        <strain evidence="2 3">Ter331</strain>
    </source>
</reference>
<sequence>MRAWQLSQQLCQLFALVGMMSLRRLRYLSDQDSILGQSQPLVMQQQYGYHQTMNDEPDLSRLARTIGDPTRIQMLALLMEGRALTAKELAYGTDIKPATATAHLRQLVDDKLLDMTSQGRHKYFRLASPEVARLIESLMVFAPKRQRTGPANNNDAICTARFCYDHLAGKLGTRLTEVLLERGLLQTDDGTFLLSEQGETWFEDFGIDTRQLQKSRRQFAYPCLDWSERRDHLAGALGATLAKRMVELGWLTRSKHSRVVGITPEGRSALAEQFGIALHHE</sequence>
<dbReference type="PANTHER" id="PTHR39168:SF1">
    <property type="entry name" value="TRANSCRIPTIONAL REGULATORY PROTEIN"/>
    <property type="match status" value="1"/>
</dbReference>
<accession>G0A909</accession>